<keyword evidence="2" id="KW-0240">DNA-directed RNA polymerase</keyword>
<keyword evidence="2" id="KW-0804">Transcription</keyword>
<keyword evidence="2" id="KW-0548">Nucleotidyltransferase</keyword>
<keyword evidence="2" id="KW-0808">Transferase</keyword>
<accession>A0A2H1L466</accession>
<evidence type="ECO:0000313" key="3">
    <source>
        <dbReference type="Proteomes" id="UP000234462"/>
    </source>
</evidence>
<dbReference type="EMBL" id="FXZM01000004">
    <property type="protein sequence ID" value="SMY11560.1"/>
    <property type="molecule type" value="Genomic_DNA"/>
</dbReference>
<feature type="signal peptide" evidence="1">
    <location>
        <begin position="1"/>
        <end position="17"/>
    </location>
</feature>
<feature type="chain" id="PRO_5013722558" evidence="1">
    <location>
        <begin position="18"/>
        <end position="274"/>
    </location>
</feature>
<keyword evidence="1" id="KW-0732">Signal</keyword>
<protein>
    <submittedName>
        <fullName evidence="2">DNA-directed RNA polymerase II subunit RPB1</fullName>
        <ecNumber evidence="2">2.7.7.6</ecNumber>
    </submittedName>
</protein>
<dbReference type="AlphaFoldDB" id="A0A2H1L466"/>
<evidence type="ECO:0000313" key="2">
    <source>
        <dbReference type="EMBL" id="SMY11560.1"/>
    </source>
</evidence>
<sequence>MVLALVVPFSLTSAAVAATPGITVTVDGSDEQYGGSEVVDEGERMTMRIQYSSDVAPGSTVEIALGDLAAFSVPDVPAGNDAIESIEADPDNPNILRITFADPWPPEVNQGVLALDFDIVEVERSSQENLTWSVDGEETSREITIRDGGDRFADVRPSTGKAVAAPNLAQFVTVEDGAVSVADEVLTSEITYTLSVDVEDEQSGYTITDQLPAELGYVEDSFAVTQITWDEAGLNKAGIHGHRVRAPDHGECVRGHPRRARSVADAHHLPCRRG</sequence>
<proteinExistence type="predicted"/>
<dbReference type="RefSeq" id="WP_101588508.1">
    <property type="nucleotide sequence ID" value="NZ_FXZM01000004.1"/>
</dbReference>
<dbReference type="Proteomes" id="UP000234462">
    <property type="component" value="Unassembled WGS sequence"/>
</dbReference>
<dbReference type="GO" id="GO:0000428">
    <property type="term" value="C:DNA-directed RNA polymerase complex"/>
    <property type="evidence" value="ECO:0007669"/>
    <property type="project" value="UniProtKB-KW"/>
</dbReference>
<name>A0A2H1L466_9MICO</name>
<organism evidence="2 3">
    <name type="scientific">Brevibacterium jeotgali</name>
    <dbReference type="NCBI Taxonomy" id="1262550"/>
    <lineage>
        <taxon>Bacteria</taxon>
        <taxon>Bacillati</taxon>
        <taxon>Actinomycetota</taxon>
        <taxon>Actinomycetes</taxon>
        <taxon>Micrococcales</taxon>
        <taxon>Brevibacteriaceae</taxon>
        <taxon>Brevibacterium</taxon>
    </lineage>
</organism>
<evidence type="ECO:0000256" key="1">
    <source>
        <dbReference type="SAM" id="SignalP"/>
    </source>
</evidence>
<dbReference type="GO" id="GO:0003899">
    <property type="term" value="F:DNA-directed RNA polymerase activity"/>
    <property type="evidence" value="ECO:0007669"/>
    <property type="project" value="UniProtKB-EC"/>
</dbReference>
<dbReference type="EC" id="2.7.7.6" evidence="2"/>
<keyword evidence="3" id="KW-1185">Reference proteome</keyword>
<gene>
    <name evidence="2" type="ORF">BJEO58_01145</name>
</gene>
<reference evidence="3" key="1">
    <citation type="submission" date="2017-03" db="EMBL/GenBank/DDBJ databases">
        <authorList>
            <person name="Monnet C."/>
        </authorList>
    </citation>
    <scope>NUCLEOTIDE SEQUENCE [LARGE SCALE GENOMIC DNA]</scope>
    <source>
        <strain evidence="3">SJ5-8</strain>
    </source>
</reference>